<dbReference type="EMBL" id="WOFH01000013">
    <property type="protein sequence ID" value="MUN41217.1"/>
    <property type="molecule type" value="Genomic_DNA"/>
</dbReference>
<proteinExistence type="predicted"/>
<accession>A0A7K1L9V7</accession>
<evidence type="ECO:0000313" key="2">
    <source>
        <dbReference type="EMBL" id="MUN41217.1"/>
    </source>
</evidence>
<dbReference type="PANTHER" id="PTHR48079">
    <property type="entry name" value="PROTEIN YEEZ"/>
    <property type="match status" value="1"/>
</dbReference>
<dbReference type="AlphaFoldDB" id="A0A7K1L9V7"/>
<dbReference type="SUPFAM" id="SSF51735">
    <property type="entry name" value="NAD(P)-binding Rossmann-fold domains"/>
    <property type="match status" value="1"/>
</dbReference>
<protein>
    <submittedName>
        <fullName evidence="2">NAD(P)H-binding protein</fullName>
    </submittedName>
</protein>
<dbReference type="InterPro" id="IPR036291">
    <property type="entry name" value="NAD(P)-bd_dom_sf"/>
</dbReference>
<comment type="caution">
    <text evidence="2">The sequence shown here is derived from an EMBL/GenBank/DDBJ whole genome shotgun (WGS) entry which is preliminary data.</text>
</comment>
<reference evidence="2 3" key="1">
    <citation type="submission" date="2019-11" db="EMBL/GenBank/DDBJ databases">
        <authorList>
            <person name="Cao P."/>
        </authorList>
    </citation>
    <scope>NUCLEOTIDE SEQUENCE [LARGE SCALE GENOMIC DNA]</scope>
    <source>
        <strain evidence="2 3">NEAU-AAG5</strain>
    </source>
</reference>
<dbReference type="GO" id="GO:0005737">
    <property type="term" value="C:cytoplasm"/>
    <property type="evidence" value="ECO:0007669"/>
    <property type="project" value="TreeGrafter"/>
</dbReference>
<dbReference type="Proteomes" id="UP000432015">
    <property type="component" value="Unassembled WGS sequence"/>
</dbReference>
<dbReference type="RefSeq" id="WP_312874871.1">
    <property type="nucleotide sequence ID" value="NZ_WOFH01000013.1"/>
</dbReference>
<keyword evidence="3" id="KW-1185">Reference proteome</keyword>
<dbReference type="Pfam" id="PF01370">
    <property type="entry name" value="Epimerase"/>
    <property type="match status" value="1"/>
</dbReference>
<dbReference type="GO" id="GO:0004029">
    <property type="term" value="F:aldehyde dehydrogenase (NAD+) activity"/>
    <property type="evidence" value="ECO:0007669"/>
    <property type="project" value="TreeGrafter"/>
</dbReference>
<feature type="domain" description="NAD-dependent epimerase/dehydratase" evidence="1">
    <location>
        <begin position="3"/>
        <end position="220"/>
    </location>
</feature>
<dbReference type="InterPro" id="IPR051783">
    <property type="entry name" value="NAD(P)-dependent_oxidoreduct"/>
</dbReference>
<dbReference type="PANTHER" id="PTHR48079:SF6">
    <property type="entry name" value="NAD(P)-BINDING DOMAIN-CONTAINING PROTEIN-RELATED"/>
    <property type="match status" value="1"/>
</dbReference>
<dbReference type="InterPro" id="IPR001509">
    <property type="entry name" value="Epimerase_deHydtase"/>
</dbReference>
<dbReference type="Gene3D" id="3.40.50.720">
    <property type="entry name" value="NAD(P)-binding Rossmann-like Domain"/>
    <property type="match status" value="1"/>
</dbReference>
<name>A0A7K1L9V7_9ACTN</name>
<organism evidence="2 3">
    <name type="scientific">Actinomadura litoris</name>
    <dbReference type="NCBI Taxonomy" id="2678616"/>
    <lineage>
        <taxon>Bacteria</taxon>
        <taxon>Bacillati</taxon>
        <taxon>Actinomycetota</taxon>
        <taxon>Actinomycetes</taxon>
        <taxon>Streptosporangiales</taxon>
        <taxon>Thermomonosporaceae</taxon>
        <taxon>Actinomadura</taxon>
    </lineage>
</organism>
<sequence>MHIFLAGATGVLGRHILPLLLDQGHQVTALTRGDDGAAAIRSRGASAVIGDVHDRGELARIVGAAAPDVVMHQLTDLSGGSSDANARIRTIGTRNLVDAARAAKVRRIVAQSIAWAYEGGPDPADEDAPLDLTAPVPRRTTIEGVAALERAVSELPEWVVLRYGLLYGPGTWYTPGGLIADKAHAGTLATSDDVSSFVHIGDAATAAVQALAWPSGATVNVVDDEPAAARDWVPVFCEAVAAPPPPDGPSAPRAPWARGADNHYARKHLGWVPAHPSWRLGFFAE</sequence>
<evidence type="ECO:0000259" key="1">
    <source>
        <dbReference type="Pfam" id="PF01370"/>
    </source>
</evidence>
<evidence type="ECO:0000313" key="3">
    <source>
        <dbReference type="Proteomes" id="UP000432015"/>
    </source>
</evidence>
<gene>
    <name evidence="2" type="ORF">GNZ18_32145</name>
</gene>